<dbReference type="SUPFAM" id="SSF55920">
    <property type="entry name" value="Creatinase/aminopeptidase"/>
    <property type="match status" value="1"/>
</dbReference>
<dbReference type="GO" id="GO:0006508">
    <property type="term" value="P:proteolysis"/>
    <property type="evidence" value="ECO:0007669"/>
    <property type="project" value="UniProtKB-KW"/>
</dbReference>
<dbReference type="GO" id="GO:0046872">
    <property type="term" value="F:metal ion binding"/>
    <property type="evidence" value="ECO:0007669"/>
    <property type="project" value="UniProtKB-KW"/>
</dbReference>
<dbReference type="PROSITE" id="PS00491">
    <property type="entry name" value="PROLINE_PEPTIDASE"/>
    <property type="match status" value="1"/>
</dbReference>
<keyword evidence="4" id="KW-0482">Metalloprotease</keyword>
<dbReference type="InterPro" id="IPR036005">
    <property type="entry name" value="Creatinase/aminopeptidase-like"/>
</dbReference>
<protein>
    <submittedName>
        <fullName evidence="7">X-Pro aminopeptidase</fullName>
    </submittedName>
</protein>
<dbReference type="RefSeq" id="WP_115551414.1">
    <property type="nucleotide sequence ID" value="NZ_CAONBV010000004.1"/>
</dbReference>
<evidence type="ECO:0000256" key="1">
    <source>
        <dbReference type="ARBA" id="ARBA00022670"/>
    </source>
</evidence>
<accession>A0A3D8IDX4</accession>
<dbReference type="AlphaFoldDB" id="A0A3D8IDX4"/>
<evidence type="ECO:0000259" key="6">
    <source>
        <dbReference type="Pfam" id="PF00557"/>
    </source>
</evidence>
<reference evidence="7 8" key="1">
    <citation type="submission" date="2018-04" db="EMBL/GenBank/DDBJ databases">
        <title>Novel Campyloabacter and Helicobacter Species and Strains.</title>
        <authorList>
            <person name="Mannion A.J."/>
            <person name="Shen Z."/>
            <person name="Fox J.G."/>
        </authorList>
    </citation>
    <scope>NUCLEOTIDE SEQUENCE [LARGE SCALE GENOMIC DNA]</scope>
    <source>
        <strain evidence="7 8">MIT 99-5101</strain>
    </source>
</reference>
<dbReference type="GO" id="GO:0008237">
    <property type="term" value="F:metallopeptidase activity"/>
    <property type="evidence" value="ECO:0007669"/>
    <property type="project" value="UniProtKB-KW"/>
</dbReference>
<dbReference type="Proteomes" id="UP000256650">
    <property type="component" value="Unassembled WGS sequence"/>
</dbReference>
<evidence type="ECO:0000313" key="7">
    <source>
        <dbReference type="EMBL" id="RDU63387.1"/>
    </source>
</evidence>
<comment type="caution">
    <text evidence="7">The sequence shown here is derived from an EMBL/GenBank/DDBJ whole genome shotgun (WGS) entry which is preliminary data.</text>
</comment>
<dbReference type="OrthoDB" id="9806388at2"/>
<feature type="domain" description="Peptidase M24" evidence="6">
    <location>
        <begin position="123"/>
        <end position="337"/>
    </location>
</feature>
<organism evidence="7 8">
    <name type="scientific">Helicobacter ganmani</name>
    <dbReference type="NCBI Taxonomy" id="60246"/>
    <lineage>
        <taxon>Bacteria</taxon>
        <taxon>Pseudomonadati</taxon>
        <taxon>Campylobacterota</taxon>
        <taxon>Epsilonproteobacteria</taxon>
        <taxon>Campylobacterales</taxon>
        <taxon>Helicobacteraceae</taxon>
        <taxon>Helicobacter</taxon>
    </lineage>
</organism>
<evidence type="ECO:0000256" key="5">
    <source>
        <dbReference type="RuleBase" id="RU000590"/>
    </source>
</evidence>
<dbReference type="Gene3D" id="3.90.230.10">
    <property type="entry name" value="Creatinase/methionine aminopeptidase superfamily"/>
    <property type="match status" value="1"/>
</dbReference>
<dbReference type="GO" id="GO:0004177">
    <property type="term" value="F:aminopeptidase activity"/>
    <property type="evidence" value="ECO:0007669"/>
    <property type="project" value="UniProtKB-KW"/>
</dbReference>
<evidence type="ECO:0000256" key="4">
    <source>
        <dbReference type="ARBA" id="ARBA00023049"/>
    </source>
</evidence>
<evidence type="ECO:0000256" key="3">
    <source>
        <dbReference type="ARBA" id="ARBA00022801"/>
    </source>
</evidence>
<dbReference type="Gene3D" id="3.40.350.10">
    <property type="entry name" value="Creatinase/prolidase N-terminal domain"/>
    <property type="match status" value="1"/>
</dbReference>
<keyword evidence="3" id="KW-0378">Hydrolase</keyword>
<dbReference type="PANTHER" id="PTHR46112">
    <property type="entry name" value="AMINOPEPTIDASE"/>
    <property type="match status" value="1"/>
</dbReference>
<dbReference type="PANTHER" id="PTHR46112:SF3">
    <property type="entry name" value="AMINOPEPTIDASE YPDF"/>
    <property type="match status" value="1"/>
</dbReference>
<gene>
    <name evidence="7" type="ORF">CQA43_04500</name>
</gene>
<proteinExistence type="inferred from homology"/>
<dbReference type="InterPro" id="IPR000994">
    <property type="entry name" value="Pept_M24"/>
</dbReference>
<dbReference type="InterPro" id="IPR029149">
    <property type="entry name" value="Creatin/AminoP/Spt16_N"/>
</dbReference>
<dbReference type="InterPro" id="IPR050659">
    <property type="entry name" value="Peptidase_M24B"/>
</dbReference>
<comment type="similarity">
    <text evidence="5">Belongs to the peptidase M24B family.</text>
</comment>
<dbReference type="GeneID" id="82535545"/>
<dbReference type="CDD" id="cd01092">
    <property type="entry name" value="APP-like"/>
    <property type="match status" value="1"/>
</dbReference>
<evidence type="ECO:0000256" key="2">
    <source>
        <dbReference type="ARBA" id="ARBA00022723"/>
    </source>
</evidence>
<keyword evidence="2 5" id="KW-0479">Metal-binding</keyword>
<name>A0A3D8IDX4_9HELI</name>
<keyword evidence="8" id="KW-1185">Reference proteome</keyword>
<keyword evidence="7" id="KW-0031">Aminopeptidase</keyword>
<dbReference type="EMBL" id="NXLS01000003">
    <property type="protein sequence ID" value="RDU63387.1"/>
    <property type="molecule type" value="Genomic_DNA"/>
</dbReference>
<keyword evidence="1" id="KW-0645">Protease</keyword>
<sequence>MENFIIKDENALYFEVGYSCDNALFIAYGKQGYFITDGRYQTEAQESIKQDKYAVEILISRNLIRTARAIFKKYEKSTFYFNPQEFSVFAFEKLKNNLKINFIPKLNFHQEKRILKTAQEIELLHHSQKLNFKAFAKFAQFLSEKGVDCEESYLHFKTQEFLSKQGKFDLSFNPIVGINKNAAKPHALPSNDKLQKGDLLLFDAGLKYKRYCSDMTRTGYFGKNGICFSKEQKFKNKELQKIYDIVLKAQECAIKGAKVGMLACEVDALARNVIEKAGYGKYFVHSTGHGIGLDIHELPVISARSQTILQESMVFSIEPGIYIPHHYGVRIEDLVVLQRDGARVLGI</sequence>
<dbReference type="Pfam" id="PF00557">
    <property type="entry name" value="Peptidase_M24"/>
    <property type="match status" value="1"/>
</dbReference>
<evidence type="ECO:0000313" key="8">
    <source>
        <dbReference type="Proteomes" id="UP000256650"/>
    </source>
</evidence>
<dbReference type="InterPro" id="IPR001131">
    <property type="entry name" value="Peptidase_M24B_aminopep-P_CS"/>
</dbReference>